<feature type="region of interest" description="Disordered" evidence="1">
    <location>
        <begin position="208"/>
        <end position="229"/>
    </location>
</feature>
<dbReference type="KEGG" id="cdep:91089086"/>
<reference evidence="2" key="2">
    <citation type="journal article" date="2022" name="Elife">
        <title>Obligate sexual reproduction of a homothallic fungus closely related to the Cryptococcus pathogenic species complex.</title>
        <authorList>
            <person name="Passer A.R."/>
            <person name="Clancey S.A."/>
            <person name="Shea T."/>
            <person name="David-Palma M."/>
            <person name="Averette A.F."/>
            <person name="Boekhout T."/>
            <person name="Porcel B.M."/>
            <person name="Nowrousian M."/>
            <person name="Cuomo C.A."/>
            <person name="Sun S."/>
            <person name="Heitman J."/>
            <person name="Coelho M.A."/>
        </authorList>
    </citation>
    <scope>NUCLEOTIDE SEQUENCE</scope>
    <source>
        <strain evidence="2">CBS 7841</strain>
    </source>
</reference>
<dbReference type="Proteomes" id="UP000094043">
    <property type="component" value="Chromosome 6"/>
</dbReference>
<dbReference type="EMBL" id="CP143789">
    <property type="protein sequence ID" value="WVN89647.1"/>
    <property type="molecule type" value="Genomic_DNA"/>
</dbReference>
<feature type="compositionally biased region" description="Polar residues" evidence="1">
    <location>
        <begin position="212"/>
        <end position="229"/>
    </location>
</feature>
<organism evidence="2 3">
    <name type="scientific">Cryptococcus depauperatus CBS 7841</name>
    <dbReference type="NCBI Taxonomy" id="1295531"/>
    <lineage>
        <taxon>Eukaryota</taxon>
        <taxon>Fungi</taxon>
        <taxon>Dikarya</taxon>
        <taxon>Basidiomycota</taxon>
        <taxon>Agaricomycotina</taxon>
        <taxon>Tremellomycetes</taxon>
        <taxon>Tremellales</taxon>
        <taxon>Cryptococcaceae</taxon>
        <taxon>Cryptococcus</taxon>
    </lineage>
</organism>
<dbReference type="GeneID" id="91089086"/>
<feature type="region of interest" description="Disordered" evidence="1">
    <location>
        <begin position="383"/>
        <end position="419"/>
    </location>
</feature>
<feature type="region of interest" description="Disordered" evidence="1">
    <location>
        <begin position="248"/>
        <end position="341"/>
    </location>
</feature>
<dbReference type="RefSeq" id="XP_066070347.1">
    <property type="nucleotide sequence ID" value="XM_066214250.1"/>
</dbReference>
<feature type="compositionally biased region" description="Low complexity" evidence="1">
    <location>
        <begin position="257"/>
        <end position="277"/>
    </location>
</feature>
<gene>
    <name evidence="2" type="ORF">L203_104877</name>
</gene>
<evidence type="ECO:0000256" key="1">
    <source>
        <dbReference type="SAM" id="MobiDB-lite"/>
    </source>
</evidence>
<keyword evidence="3" id="KW-1185">Reference proteome</keyword>
<dbReference type="AlphaFoldDB" id="A0AAJ8JWA1"/>
<accession>A0AAJ8JWA1</accession>
<protein>
    <submittedName>
        <fullName evidence="2">Uncharacterized protein</fullName>
    </submittedName>
</protein>
<proteinExistence type="predicted"/>
<feature type="compositionally biased region" description="Polar residues" evidence="1">
    <location>
        <begin position="320"/>
        <end position="337"/>
    </location>
</feature>
<sequence>MLEAAMIGCSSTEENHREAKRQKHGPGDSDGEEDLLRKVKKLYNEVVLQAAIIFQFMDYSKRIGLVDKKVPTHMTERLELSWRAYEGIRSRIQWDTAEGDLSKMLSPMPPLPLPKSTTLANSIPSSVSPIPLKSLRSSSTVPFPKAPVSRPAPLTIVSRLAEPRTTQMGISSPIPLGATSSLAFEGQSLQEAPSFTAIQSEMGKMPTLDRAAQTQAQIPTSAQANQPSVDYSSLGFDELSQFIHGDPSAFRINLNPTPQSETSSQTQTQRQQASSNQEPVQMQPQGQKQPEIIDLTADDKMSGMYPPADRSQEHKPQPMAISQPQTASQLQSQNPSGPSLADEVLASLGFSDLSDIDLAANANGTGFDMGGQHDYSALAGLFLDSSVGPSGQQAQEPQQPSHSQSQPQSRSESQSQLPAYESLQNNEQPAATGVVIDGAAAKSGKKKEESMENMLAAADNLIATTSSEGREGQGQPAQSLQLPRSTDPEPQQQQRQKKEDSAQEQAQNMPNMDNMGNMNFGMGNFPSNNGLGDSLGDLEGIDMSDFNFRDEGSIGGEEFERLMAEFA</sequence>
<feature type="compositionally biased region" description="Low complexity" evidence="1">
    <location>
        <begin position="508"/>
        <end position="517"/>
    </location>
</feature>
<name>A0AAJ8JWA1_9TREE</name>
<evidence type="ECO:0000313" key="2">
    <source>
        <dbReference type="EMBL" id="WVN89647.1"/>
    </source>
</evidence>
<feature type="region of interest" description="Disordered" evidence="1">
    <location>
        <begin position="1"/>
        <end position="32"/>
    </location>
</feature>
<feature type="compositionally biased region" description="Low complexity" evidence="1">
    <location>
        <begin position="389"/>
        <end position="416"/>
    </location>
</feature>
<feature type="compositionally biased region" description="Polar residues" evidence="1">
    <location>
        <begin position="278"/>
        <end position="288"/>
    </location>
</feature>
<evidence type="ECO:0000313" key="3">
    <source>
        <dbReference type="Proteomes" id="UP000094043"/>
    </source>
</evidence>
<feature type="region of interest" description="Disordered" evidence="1">
    <location>
        <begin position="467"/>
        <end position="517"/>
    </location>
</feature>
<reference evidence="2" key="1">
    <citation type="submission" date="2016-06" db="EMBL/GenBank/DDBJ databases">
        <authorList>
            <person name="Cuomo C."/>
            <person name="Litvintseva A."/>
            <person name="Heitman J."/>
            <person name="Chen Y."/>
            <person name="Sun S."/>
            <person name="Springer D."/>
            <person name="Dromer F."/>
            <person name="Young S."/>
            <person name="Zeng Q."/>
            <person name="Chapman S."/>
            <person name="Gujja S."/>
            <person name="Saif S."/>
            <person name="Birren B."/>
        </authorList>
    </citation>
    <scope>NUCLEOTIDE SEQUENCE</scope>
    <source>
        <strain evidence="2">CBS 7841</strain>
    </source>
</reference>
<reference evidence="2" key="3">
    <citation type="submission" date="2024-01" db="EMBL/GenBank/DDBJ databases">
        <authorList>
            <person name="Coelho M.A."/>
            <person name="David-Palma M."/>
            <person name="Shea T."/>
            <person name="Sun S."/>
            <person name="Cuomo C.A."/>
            <person name="Heitman J."/>
        </authorList>
    </citation>
    <scope>NUCLEOTIDE SEQUENCE</scope>
    <source>
        <strain evidence="2">CBS 7841</strain>
    </source>
</reference>
<feature type="compositionally biased region" description="Polar residues" evidence="1">
    <location>
        <begin position="475"/>
        <end position="484"/>
    </location>
</feature>